<dbReference type="InterPro" id="IPR001494">
    <property type="entry name" value="Importin-beta_N"/>
</dbReference>
<dbReference type="Pfam" id="PF19273">
    <property type="entry name" value="Exportin-5"/>
    <property type="match status" value="1"/>
</dbReference>
<dbReference type="InterPro" id="IPR045478">
    <property type="entry name" value="Exportin-5_C"/>
</dbReference>
<dbReference type="EMBL" id="JAXOVC010000009">
    <property type="protein sequence ID" value="KAK4497080.1"/>
    <property type="molecule type" value="Genomic_DNA"/>
</dbReference>
<feature type="domain" description="Exportin-5 C-terminal" evidence="3">
    <location>
        <begin position="358"/>
        <end position="1215"/>
    </location>
</feature>
<dbReference type="PANTHER" id="PTHR11223:SF3">
    <property type="entry name" value="EXPORTIN-5"/>
    <property type="match status" value="1"/>
</dbReference>
<gene>
    <name evidence="4" type="ORF">PRZ48_011529</name>
</gene>
<evidence type="ECO:0000259" key="2">
    <source>
        <dbReference type="Pfam" id="PF03810"/>
    </source>
</evidence>
<proteinExistence type="inferred from homology"/>
<feature type="domain" description="Importin N-terminal" evidence="2">
    <location>
        <begin position="50"/>
        <end position="131"/>
    </location>
</feature>
<dbReference type="Proteomes" id="UP001305779">
    <property type="component" value="Unassembled WGS sequence"/>
</dbReference>
<dbReference type="Pfam" id="PF03810">
    <property type="entry name" value="IBN_N"/>
    <property type="match status" value="1"/>
</dbReference>
<evidence type="ECO:0000313" key="4">
    <source>
        <dbReference type="EMBL" id="KAK4497080.1"/>
    </source>
</evidence>
<evidence type="ECO:0000259" key="3">
    <source>
        <dbReference type="Pfam" id="PF19273"/>
    </source>
</evidence>
<accession>A0ABR0E758</accession>
<dbReference type="Gene3D" id="1.25.10.10">
    <property type="entry name" value="Leucine-rich Repeat Variant"/>
    <property type="match status" value="1"/>
</dbReference>
<dbReference type="InterPro" id="IPR045065">
    <property type="entry name" value="XPO1/5"/>
</dbReference>
<dbReference type="SUPFAM" id="SSF48371">
    <property type="entry name" value="ARM repeat"/>
    <property type="match status" value="1"/>
</dbReference>
<dbReference type="InterPro" id="IPR016024">
    <property type="entry name" value="ARM-type_fold"/>
</dbReference>
<name>A0ABR0E758_ZASCE</name>
<protein>
    <submittedName>
        <fullName evidence="4">Uncharacterized protein</fullName>
    </submittedName>
</protein>
<dbReference type="InterPro" id="IPR011989">
    <property type="entry name" value="ARM-like"/>
</dbReference>
<evidence type="ECO:0000256" key="1">
    <source>
        <dbReference type="ARBA" id="ARBA00009466"/>
    </source>
</evidence>
<dbReference type="PANTHER" id="PTHR11223">
    <property type="entry name" value="EXPORTIN 1/5"/>
    <property type="match status" value="1"/>
</dbReference>
<comment type="similarity">
    <text evidence="1">Belongs to the exportin family.</text>
</comment>
<comment type="caution">
    <text evidence="4">The sequence shown here is derived from an EMBL/GenBank/DDBJ whole genome shotgun (WGS) entry which is preliminary data.</text>
</comment>
<reference evidence="4 5" key="1">
    <citation type="journal article" date="2023" name="G3 (Bethesda)">
        <title>A chromosome-level genome assembly of Zasmidium syzygii isolated from banana leaves.</title>
        <authorList>
            <person name="van Westerhoven A.C."/>
            <person name="Mehrabi R."/>
            <person name="Talebi R."/>
            <person name="Steentjes M.B.F."/>
            <person name="Corcolon B."/>
            <person name="Chong P.A."/>
            <person name="Kema G.H.J."/>
            <person name="Seidl M.F."/>
        </authorList>
    </citation>
    <scope>NUCLEOTIDE SEQUENCE [LARGE SCALE GENOMIC DNA]</scope>
    <source>
        <strain evidence="4 5">P124</strain>
    </source>
</reference>
<keyword evidence="5" id="KW-1185">Reference proteome</keyword>
<organism evidence="4 5">
    <name type="scientific">Zasmidium cellare</name>
    <name type="common">Wine cellar mold</name>
    <name type="synonym">Racodium cellare</name>
    <dbReference type="NCBI Taxonomy" id="395010"/>
    <lineage>
        <taxon>Eukaryota</taxon>
        <taxon>Fungi</taxon>
        <taxon>Dikarya</taxon>
        <taxon>Ascomycota</taxon>
        <taxon>Pezizomycotina</taxon>
        <taxon>Dothideomycetes</taxon>
        <taxon>Dothideomycetidae</taxon>
        <taxon>Mycosphaerellales</taxon>
        <taxon>Mycosphaerellaceae</taxon>
        <taxon>Zasmidium</taxon>
    </lineage>
</organism>
<evidence type="ECO:0000313" key="5">
    <source>
        <dbReference type="Proteomes" id="UP001305779"/>
    </source>
</evidence>
<sequence length="1263" mass="141981">MDGGGGGNGAFSTYWQTPQTTNSQLESISQALDATLNPRVDNSVRQQALQHLEAVKSQPDAPHNGFTLADDWKQNDAVRYYGLQLLEYAVRYRWSEYNDDQTLQLRTWVKCLAGSLRDQDAMFIRNKIAQLWVEVAKRSWGGDEWCWVDMDTLLVNLWDKSIEAKGLVNKILVLGILETLSEDIVGNEDTVAGLRTDVLGNSLNEIIIPKGLYEQHATSRGGRQEVRSGDEGWLNRVCSFFATCVKEARTSRDPAWTRSMETCAIKALNALRPTMGWISLKAADEVNCIDCLFLPFHTSNVLLQTAAVEVLYALLSRPYNTHFHVVWATLLRQALRQDRIAMIKGAFQWTSTAPGEDEEKYTLQKKMSELLSVLAESVGQHPGVADHSVDLEALFSLLLLVLQHKSLTVSIPVLHSWTRLLSVQEDKIVDLVLAALPTLLQVCSERLLRYEALSDEVDDEVIQFLGEDFDTIPERHAFLGNYRRYCTTIIQSIARSRPIDALSIVLQEMQSMLENGPYTGARGFDSANYSKSSLPVLKFDAQYNVVTGALKGYAAWMSDVADVAPDQPLYVKAQKDMLQAAESLQQWCFGLANIHTDDPGVAEEVLQTIVQVLRTLKQPPASFVLNMVQHLLTMRLYDQPAHTTFSDAVKAFEALRVVELQKLALAFPNNFLEVYNELEPRIGVLAQKHVDDPRLLWGYKAFLFMILHRATGIDNEMRMSKLQQMLKPTYDAWSDPGLNASISSLQSFCETVGMNDLPDFYKTHGFDRIQDWSAQHLDEAGQGRQAEIKEKSDRLPLRMTKSMLSATTEKLKSGTDEYDNACALWGDLIPAILPSLLLMLRHAVSFHNMANWSQLPDEIQMVVKRTLQDRFWQSGISNESKEEFYARISGSKTSFEGFASTVRGTMRNVREQSYHILYLMTKFDEQFYGLADLAEPLAGALFDEAGNLSANHLHPIINLTTGLVQRCPPHHRVQFLPPILRRLFVTLDAKISSEWEAITQAAEQNKHEMDELSDEMRTESVLRQLTYSMVSFVPFLLEYDRQVGLTTTNGNGHTHQNLSELVLSDASVLEPLILFCTHALRMRDTRCCSTICKVFRGIVPIFASASSTSPTSAITPETAAQVREFISTEVLKACITSLHEPYFADLQKDLAALIAQILLLYSPKTHTPRDVLLSLPDMSESRVNRAIAKIMKSSNERQQRAVVLDLLESVRGVSIYEQGKIEKKKASKARVPAQYMEVVETRPQAQKGDEEGLDGVAMLFGDS</sequence>